<dbReference type="EMBL" id="JAHUTI010059030">
    <property type="protein sequence ID" value="MED6250450.1"/>
    <property type="molecule type" value="Genomic_DNA"/>
</dbReference>
<name>A0ABU7BLP0_9TELE</name>
<dbReference type="Proteomes" id="UP001345963">
    <property type="component" value="Unassembled WGS sequence"/>
</dbReference>
<keyword evidence="2" id="KW-0472">Membrane</keyword>
<keyword evidence="4" id="KW-1185">Reference proteome</keyword>
<feature type="region of interest" description="Disordered" evidence="1">
    <location>
        <begin position="82"/>
        <end position="108"/>
    </location>
</feature>
<accession>A0ABU7BLP0</accession>
<keyword evidence="2" id="KW-0812">Transmembrane</keyword>
<feature type="transmembrane region" description="Helical" evidence="2">
    <location>
        <begin position="120"/>
        <end position="138"/>
    </location>
</feature>
<evidence type="ECO:0000256" key="2">
    <source>
        <dbReference type="SAM" id="Phobius"/>
    </source>
</evidence>
<gene>
    <name evidence="3" type="ORF">ATANTOWER_009519</name>
</gene>
<reference evidence="3 4" key="1">
    <citation type="submission" date="2021-07" db="EMBL/GenBank/DDBJ databases">
        <authorList>
            <person name="Palmer J.M."/>
        </authorList>
    </citation>
    <scope>NUCLEOTIDE SEQUENCE [LARGE SCALE GENOMIC DNA]</scope>
    <source>
        <strain evidence="3 4">AT_MEX2019</strain>
        <tissue evidence="3">Muscle</tissue>
    </source>
</reference>
<protein>
    <submittedName>
        <fullName evidence="3">Uncharacterized protein</fullName>
    </submittedName>
</protein>
<comment type="caution">
    <text evidence="3">The sequence shown here is derived from an EMBL/GenBank/DDBJ whole genome shotgun (WGS) entry which is preliminary data.</text>
</comment>
<organism evidence="3 4">
    <name type="scientific">Ataeniobius toweri</name>
    <dbReference type="NCBI Taxonomy" id="208326"/>
    <lineage>
        <taxon>Eukaryota</taxon>
        <taxon>Metazoa</taxon>
        <taxon>Chordata</taxon>
        <taxon>Craniata</taxon>
        <taxon>Vertebrata</taxon>
        <taxon>Euteleostomi</taxon>
        <taxon>Actinopterygii</taxon>
        <taxon>Neopterygii</taxon>
        <taxon>Teleostei</taxon>
        <taxon>Neoteleostei</taxon>
        <taxon>Acanthomorphata</taxon>
        <taxon>Ovalentaria</taxon>
        <taxon>Atherinomorphae</taxon>
        <taxon>Cyprinodontiformes</taxon>
        <taxon>Goodeidae</taxon>
        <taxon>Ataeniobius</taxon>
    </lineage>
</organism>
<evidence type="ECO:0000313" key="4">
    <source>
        <dbReference type="Proteomes" id="UP001345963"/>
    </source>
</evidence>
<keyword evidence="2" id="KW-1133">Transmembrane helix</keyword>
<proteinExistence type="predicted"/>
<sequence>MERWRACDHTAGRHGGTEAKIKQTIRVSKTESQVIFSGRAERQNYMDPTNDNWQNQVVGTTRQQPQQRSPDLPFWQPTLLAHSEESESFPSHPYDRISLASPESEPRPLPSKACLKHIPLVKAIFLVFIINVWMKLYFTI</sequence>
<evidence type="ECO:0000313" key="3">
    <source>
        <dbReference type="EMBL" id="MED6250450.1"/>
    </source>
</evidence>
<evidence type="ECO:0000256" key="1">
    <source>
        <dbReference type="SAM" id="MobiDB-lite"/>
    </source>
</evidence>